<gene>
    <name evidence="3" type="ORF">ENM88_03400</name>
</gene>
<reference evidence="3" key="1">
    <citation type="journal article" date="2020" name="mSystems">
        <title>Genome- and Community-Level Interaction Insights into Carbon Utilization and Element Cycling Functions of Hydrothermarchaeota in Hydrothermal Sediment.</title>
        <authorList>
            <person name="Zhou Z."/>
            <person name="Liu Y."/>
            <person name="Xu W."/>
            <person name="Pan J."/>
            <person name="Luo Z.H."/>
            <person name="Li M."/>
        </authorList>
    </citation>
    <scope>NUCLEOTIDE SEQUENCE [LARGE SCALE GENOMIC DNA]</scope>
    <source>
        <strain evidence="3">SpSt-1125</strain>
    </source>
</reference>
<comment type="caution">
    <text evidence="3">The sequence shown here is derived from an EMBL/GenBank/DDBJ whole genome shotgun (WGS) entry which is preliminary data.</text>
</comment>
<keyword evidence="2" id="KW-0812">Transmembrane</keyword>
<keyword evidence="2" id="KW-0472">Membrane</keyword>
<feature type="region of interest" description="Disordered" evidence="1">
    <location>
        <begin position="1"/>
        <end position="45"/>
    </location>
</feature>
<accession>A0A7J3X6D9</accession>
<proteinExistence type="predicted"/>
<protein>
    <submittedName>
        <fullName evidence="3">Uncharacterized protein</fullName>
    </submittedName>
</protein>
<evidence type="ECO:0000256" key="1">
    <source>
        <dbReference type="SAM" id="MobiDB-lite"/>
    </source>
</evidence>
<evidence type="ECO:0000256" key="2">
    <source>
        <dbReference type="SAM" id="Phobius"/>
    </source>
</evidence>
<dbReference type="AlphaFoldDB" id="A0A7J3X6D9"/>
<evidence type="ECO:0000313" key="3">
    <source>
        <dbReference type="EMBL" id="HHP04779.1"/>
    </source>
</evidence>
<keyword evidence="2" id="KW-1133">Transmembrane helix</keyword>
<name>A0A7J3X6D9_THEPE</name>
<feature type="transmembrane region" description="Helical" evidence="2">
    <location>
        <begin position="49"/>
        <end position="70"/>
    </location>
</feature>
<sequence length="78" mass="8312">MTTGVCLREQPAEIPEPEQPAGQPSGPGGELGSTPPQPEPQQPRGTLQAWLPAVAVVAAAVLVLTAYLLYRREYQYVA</sequence>
<dbReference type="EMBL" id="DRZM01000100">
    <property type="protein sequence ID" value="HHP04779.1"/>
    <property type="molecule type" value="Genomic_DNA"/>
</dbReference>
<organism evidence="3">
    <name type="scientific">Thermofilum pendens</name>
    <dbReference type="NCBI Taxonomy" id="2269"/>
    <lineage>
        <taxon>Archaea</taxon>
        <taxon>Thermoproteota</taxon>
        <taxon>Thermoprotei</taxon>
        <taxon>Thermofilales</taxon>
        <taxon>Thermofilaceae</taxon>
        <taxon>Thermofilum</taxon>
    </lineage>
</organism>